<dbReference type="Proteomes" id="UP001428817">
    <property type="component" value="Unassembled WGS sequence"/>
</dbReference>
<dbReference type="GO" id="GO:0016787">
    <property type="term" value="F:hydrolase activity"/>
    <property type="evidence" value="ECO:0007669"/>
    <property type="project" value="UniProtKB-KW"/>
</dbReference>
<evidence type="ECO:0000313" key="6">
    <source>
        <dbReference type="Proteomes" id="UP001428817"/>
    </source>
</evidence>
<evidence type="ECO:0000313" key="5">
    <source>
        <dbReference type="EMBL" id="GAA5146592.1"/>
    </source>
</evidence>
<keyword evidence="6" id="KW-1185">Reference proteome</keyword>
<dbReference type="EMBL" id="BAABJP010000001">
    <property type="protein sequence ID" value="GAA5146592.1"/>
    <property type="molecule type" value="Genomic_DNA"/>
</dbReference>
<evidence type="ECO:0000256" key="3">
    <source>
        <dbReference type="ARBA" id="ARBA00022801"/>
    </source>
</evidence>
<comment type="similarity">
    <text evidence="1">Belongs to the peptidase S33 family.</text>
</comment>
<dbReference type="InterPro" id="IPR000639">
    <property type="entry name" value="Epox_hydrolase-like"/>
</dbReference>
<comment type="caution">
    <text evidence="5">The sequence shown here is derived from an EMBL/GenBank/DDBJ whole genome shotgun (WGS) entry which is preliminary data.</text>
</comment>
<organism evidence="5 6">
    <name type="scientific">Pseudonocardia eucalypti</name>
    <dbReference type="NCBI Taxonomy" id="648755"/>
    <lineage>
        <taxon>Bacteria</taxon>
        <taxon>Bacillati</taxon>
        <taxon>Actinomycetota</taxon>
        <taxon>Actinomycetes</taxon>
        <taxon>Pseudonocardiales</taxon>
        <taxon>Pseudonocardiaceae</taxon>
        <taxon>Pseudonocardia</taxon>
    </lineage>
</organism>
<dbReference type="PANTHER" id="PTHR21661:SF35">
    <property type="entry name" value="EPOXIDE HYDROLASE"/>
    <property type="match status" value="1"/>
</dbReference>
<dbReference type="SUPFAM" id="SSF53474">
    <property type="entry name" value="alpha/beta-Hydrolases"/>
    <property type="match status" value="1"/>
</dbReference>
<evidence type="ECO:0000259" key="4">
    <source>
        <dbReference type="Pfam" id="PF06441"/>
    </source>
</evidence>
<sequence>MAQVRQFTVEITDAQIDELRQRLAQTRFPEKEPVADWSQGIPRDYLRELVDYWRNDYDMRRVATRLNAHPQFFAELKVDGVELGIHFLHIRSKHPDARPLIMTHGWPGSVLEFLEVIAPLTDPEDPSEAFHLVIPALPGYGFSAKPTVSGTGAERIARAWHQLMGELGYAEYYAQGGDWGSLVTAVLGIQNPPGLRGIHVNMALSSPAAFAELGEPTPAEQEMLGRLRHYAEQEAGYSTQQSTRPQTLGYALADSPAGQLAWIVEKFHAWTDCARDGVKHPENAVPRDVLLDNVMMYWLTNSATSSARLYWESFGQFLKEPVAVTAPSAYTRFPEEIGQASERWVRFRFPELRYYGESPRGGHFAALEQPEIFVREVRAAIGALAK</sequence>
<protein>
    <submittedName>
        <fullName evidence="5">Epoxide hydrolase</fullName>
    </submittedName>
</protein>
<dbReference type="Gene3D" id="3.40.50.1820">
    <property type="entry name" value="alpha/beta hydrolase"/>
    <property type="match status" value="1"/>
</dbReference>
<dbReference type="RefSeq" id="WP_185058861.1">
    <property type="nucleotide sequence ID" value="NZ_BAABJP010000001.1"/>
</dbReference>
<dbReference type="InterPro" id="IPR016292">
    <property type="entry name" value="Epoxide_hydrolase"/>
</dbReference>
<gene>
    <name evidence="5" type="ORF">GCM10023321_06280</name>
</gene>
<dbReference type="InterPro" id="IPR010497">
    <property type="entry name" value="Epoxide_hydro_N"/>
</dbReference>
<name>A0ABP9PNP4_9PSEU</name>
<evidence type="ECO:0000256" key="1">
    <source>
        <dbReference type="ARBA" id="ARBA00010088"/>
    </source>
</evidence>
<proteinExistence type="inferred from homology"/>
<accession>A0ABP9PNP4</accession>
<reference evidence="6" key="1">
    <citation type="journal article" date="2019" name="Int. J. Syst. Evol. Microbiol.">
        <title>The Global Catalogue of Microorganisms (GCM) 10K type strain sequencing project: providing services to taxonomists for standard genome sequencing and annotation.</title>
        <authorList>
            <consortium name="The Broad Institute Genomics Platform"/>
            <consortium name="The Broad Institute Genome Sequencing Center for Infectious Disease"/>
            <person name="Wu L."/>
            <person name="Ma J."/>
        </authorList>
    </citation>
    <scope>NUCLEOTIDE SEQUENCE [LARGE SCALE GENOMIC DNA]</scope>
    <source>
        <strain evidence="6">JCM 18303</strain>
    </source>
</reference>
<keyword evidence="2" id="KW-0058">Aromatic hydrocarbons catabolism</keyword>
<dbReference type="PANTHER" id="PTHR21661">
    <property type="entry name" value="EPOXIDE HYDROLASE 1-RELATED"/>
    <property type="match status" value="1"/>
</dbReference>
<dbReference type="Pfam" id="PF06441">
    <property type="entry name" value="EHN"/>
    <property type="match status" value="1"/>
</dbReference>
<dbReference type="PRINTS" id="PR00412">
    <property type="entry name" value="EPOXHYDRLASE"/>
</dbReference>
<dbReference type="PIRSF" id="PIRSF001112">
    <property type="entry name" value="Epoxide_hydrolase"/>
    <property type="match status" value="1"/>
</dbReference>
<feature type="domain" description="Epoxide hydrolase N-terminal" evidence="4">
    <location>
        <begin position="4"/>
        <end position="113"/>
    </location>
</feature>
<dbReference type="InterPro" id="IPR029058">
    <property type="entry name" value="AB_hydrolase_fold"/>
</dbReference>
<evidence type="ECO:0000256" key="2">
    <source>
        <dbReference type="ARBA" id="ARBA00022797"/>
    </source>
</evidence>
<keyword evidence="3 5" id="KW-0378">Hydrolase</keyword>